<evidence type="ECO:0000313" key="1">
    <source>
        <dbReference type="EMBL" id="KAL0158649.1"/>
    </source>
</evidence>
<organism evidence="1 2">
    <name type="scientific">Cirrhinus mrigala</name>
    <name type="common">Mrigala</name>
    <dbReference type="NCBI Taxonomy" id="683832"/>
    <lineage>
        <taxon>Eukaryota</taxon>
        <taxon>Metazoa</taxon>
        <taxon>Chordata</taxon>
        <taxon>Craniata</taxon>
        <taxon>Vertebrata</taxon>
        <taxon>Euteleostomi</taxon>
        <taxon>Actinopterygii</taxon>
        <taxon>Neopterygii</taxon>
        <taxon>Teleostei</taxon>
        <taxon>Ostariophysi</taxon>
        <taxon>Cypriniformes</taxon>
        <taxon>Cyprinidae</taxon>
        <taxon>Labeoninae</taxon>
        <taxon>Labeonini</taxon>
        <taxon>Cirrhinus</taxon>
    </lineage>
</organism>
<dbReference type="SUPFAM" id="SSF49265">
    <property type="entry name" value="Fibronectin type III"/>
    <property type="match status" value="1"/>
</dbReference>
<reference evidence="1 2" key="1">
    <citation type="submission" date="2024-05" db="EMBL/GenBank/DDBJ databases">
        <title>Genome sequencing and assembly of Indian major carp, Cirrhinus mrigala (Hamilton, 1822).</title>
        <authorList>
            <person name="Mohindra V."/>
            <person name="Chowdhury L.M."/>
            <person name="Lal K."/>
            <person name="Jena J.K."/>
        </authorList>
    </citation>
    <scope>NUCLEOTIDE SEQUENCE [LARGE SCALE GENOMIC DNA]</scope>
    <source>
        <strain evidence="1">CM1030</strain>
        <tissue evidence="1">Blood</tissue>
    </source>
</reference>
<feature type="non-terminal residue" evidence="1">
    <location>
        <position position="1"/>
    </location>
</feature>
<keyword evidence="2" id="KW-1185">Reference proteome</keyword>
<gene>
    <name evidence="1" type="ORF">M9458_046725</name>
</gene>
<dbReference type="CDD" id="cd00063">
    <property type="entry name" value="FN3"/>
    <property type="match status" value="1"/>
</dbReference>
<accession>A0ABD0NAP9</accession>
<name>A0ABD0NAP9_CIRMR</name>
<evidence type="ECO:0008006" key="3">
    <source>
        <dbReference type="Google" id="ProtNLM"/>
    </source>
</evidence>
<dbReference type="Proteomes" id="UP001529510">
    <property type="component" value="Unassembled WGS sequence"/>
</dbReference>
<dbReference type="Gene3D" id="2.60.40.10">
    <property type="entry name" value="Immunoglobulins"/>
    <property type="match status" value="1"/>
</dbReference>
<protein>
    <recommendedName>
        <fullName evidence="3">Fibronectin type-III domain-containing protein</fullName>
    </recommendedName>
</protein>
<evidence type="ECO:0000313" key="2">
    <source>
        <dbReference type="Proteomes" id="UP001529510"/>
    </source>
</evidence>
<feature type="non-terminal residue" evidence="1">
    <location>
        <position position="50"/>
    </location>
</feature>
<dbReference type="InterPro" id="IPR003961">
    <property type="entry name" value="FN3_dom"/>
</dbReference>
<dbReference type="AlphaFoldDB" id="A0ABD0NAP9"/>
<dbReference type="InterPro" id="IPR013783">
    <property type="entry name" value="Ig-like_fold"/>
</dbReference>
<comment type="caution">
    <text evidence="1">The sequence shown here is derived from an EMBL/GenBank/DDBJ whole genome shotgun (WGS) entry which is preliminary data.</text>
</comment>
<sequence>FIIQYEENHWEPEKWKKLLRVAGSQFSVPLTLYGHINYQFRVIAVNAIGE</sequence>
<dbReference type="EMBL" id="JAMKFB020000023">
    <property type="protein sequence ID" value="KAL0158649.1"/>
    <property type="molecule type" value="Genomic_DNA"/>
</dbReference>
<proteinExistence type="predicted"/>
<dbReference type="InterPro" id="IPR036116">
    <property type="entry name" value="FN3_sf"/>
</dbReference>